<accession>A0AAW2WF83</accession>
<name>A0AAW2WF83_9LAMI</name>
<protein>
    <submittedName>
        <fullName evidence="1">Uncharacterized protein</fullName>
    </submittedName>
</protein>
<comment type="caution">
    <text evidence="1">The sequence shown here is derived from an EMBL/GenBank/DDBJ whole genome shotgun (WGS) entry which is preliminary data.</text>
</comment>
<reference evidence="1" key="1">
    <citation type="submission" date="2020-06" db="EMBL/GenBank/DDBJ databases">
        <authorList>
            <person name="Li T."/>
            <person name="Hu X."/>
            <person name="Zhang T."/>
            <person name="Song X."/>
            <person name="Zhang H."/>
            <person name="Dai N."/>
            <person name="Sheng W."/>
            <person name="Hou X."/>
            <person name="Wei L."/>
        </authorList>
    </citation>
    <scope>NUCLEOTIDE SEQUENCE</scope>
    <source>
        <strain evidence="1">KEN1</strain>
        <tissue evidence="1">Leaf</tissue>
    </source>
</reference>
<reference evidence="1" key="2">
    <citation type="journal article" date="2024" name="Plant">
        <title>Genomic evolution and insights into agronomic trait innovations of Sesamum species.</title>
        <authorList>
            <person name="Miao H."/>
            <person name="Wang L."/>
            <person name="Qu L."/>
            <person name="Liu H."/>
            <person name="Sun Y."/>
            <person name="Le M."/>
            <person name="Wang Q."/>
            <person name="Wei S."/>
            <person name="Zheng Y."/>
            <person name="Lin W."/>
            <person name="Duan Y."/>
            <person name="Cao H."/>
            <person name="Xiong S."/>
            <person name="Wang X."/>
            <person name="Wei L."/>
            <person name="Li C."/>
            <person name="Ma Q."/>
            <person name="Ju M."/>
            <person name="Zhao R."/>
            <person name="Li G."/>
            <person name="Mu C."/>
            <person name="Tian Q."/>
            <person name="Mei H."/>
            <person name="Zhang T."/>
            <person name="Gao T."/>
            <person name="Zhang H."/>
        </authorList>
    </citation>
    <scope>NUCLEOTIDE SEQUENCE</scope>
    <source>
        <strain evidence="1">KEN1</strain>
    </source>
</reference>
<dbReference type="EMBL" id="JACGWN010000008">
    <property type="protein sequence ID" value="KAL0440413.1"/>
    <property type="molecule type" value="Genomic_DNA"/>
</dbReference>
<gene>
    <name evidence="1" type="ORF">Slati_2524300</name>
</gene>
<proteinExistence type="predicted"/>
<sequence>MIFTQVQYDDDDDRKSVATSNYISNGAEEDIAQSYHITLIEDGEVEEEDTEDVPVELEEGVKATVDKLKEVKATLKTLGQFTQMLMNLKMCLHGPTKKCPG</sequence>
<organism evidence="1">
    <name type="scientific">Sesamum latifolium</name>
    <dbReference type="NCBI Taxonomy" id="2727402"/>
    <lineage>
        <taxon>Eukaryota</taxon>
        <taxon>Viridiplantae</taxon>
        <taxon>Streptophyta</taxon>
        <taxon>Embryophyta</taxon>
        <taxon>Tracheophyta</taxon>
        <taxon>Spermatophyta</taxon>
        <taxon>Magnoliopsida</taxon>
        <taxon>eudicotyledons</taxon>
        <taxon>Gunneridae</taxon>
        <taxon>Pentapetalae</taxon>
        <taxon>asterids</taxon>
        <taxon>lamiids</taxon>
        <taxon>Lamiales</taxon>
        <taxon>Pedaliaceae</taxon>
        <taxon>Sesamum</taxon>
    </lineage>
</organism>
<dbReference type="AlphaFoldDB" id="A0AAW2WF83"/>
<evidence type="ECO:0000313" key="1">
    <source>
        <dbReference type="EMBL" id="KAL0440413.1"/>
    </source>
</evidence>